<comment type="caution">
    <text evidence="4">The sequence shown here is derived from an EMBL/GenBank/DDBJ whole genome shotgun (WGS) entry which is preliminary data.</text>
</comment>
<dbReference type="Pfam" id="PF00496">
    <property type="entry name" value="SBP_bac_5"/>
    <property type="match status" value="1"/>
</dbReference>
<dbReference type="SUPFAM" id="SSF53850">
    <property type="entry name" value="Periplasmic binding protein-like II"/>
    <property type="match status" value="1"/>
</dbReference>
<dbReference type="RefSeq" id="WP_120752045.1">
    <property type="nucleotide sequence ID" value="NZ_RBAH01000056.1"/>
</dbReference>
<feature type="compositionally biased region" description="Low complexity" evidence="1">
    <location>
        <begin position="52"/>
        <end position="62"/>
    </location>
</feature>
<sequence length="651" mass="72827">MRQTWTATLVATVLTASILAACDSGQTGGDAAAPNTAAVSAPQGVSSQQEKPGSAPSAAAPSEFKQSPFFEGKGLALVKERLPKEPKLTNELPKDYLNYEIGTYGGTLRTVRQDPVNDSDLFVVNNEPLVNSPGVLGEEVTPNIVKSYKVSDDQKLFTFTLREGLKWSDGQPVTTADVKFAVQDVLLNKELTPTIPLWLKSAADANGQPFTFQAADDYTFTIGFDQPYGGFLIQLAVQGWRGYNDLLKPKHYLQNYHAAYTPPDKLEPLIKEAGFAPGEWVKLFTAKDVLNTEITYPKAIGFPVLTPYIQTKSGDKIEFERNPYYFKVDTSGNQLPYIDKLQSTLVQNAEMVNLKILAGEVDHSYEYVSIPKVPLLKENESKGGYKVYINNLHRTAGDIHLNLTYDDPVWRQVVRDVKFRKALNLALDKKEIADTVYYGFAKPSPIEDPNRNVQEANRLLDEIGLKKGADGFRAGPDGKRFTIPLEVSSAFADFTTLGQLVVEQWKQIGLDVTLKQIDSSLWTNRNKANELKATIMYTPGPVQWSRQEWGQNIWAPLWDQWWNSGGKQGEEPPQEAKELFQTIFKLRELSLQDALVRRDDIRKNIGVNYWYFIHSENIAAPVAVNAKIGNISDKGWGIGQNFAGEQWFFRK</sequence>
<dbReference type="OrthoDB" id="9801912at2"/>
<gene>
    <name evidence="4" type="ORF">D7M11_35745</name>
</gene>
<reference evidence="4 5" key="1">
    <citation type="journal article" date="2007" name="Int. J. Syst. Evol. Microbiol.">
        <title>Paenibacillus ginsengarvi sp. nov., isolated from soil from ginseng cultivation.</title>
        <authorList>
            <person name="Yoon M.H."/>
            <person name="Ten L.N."/>
            <person name="Im W.T."/>
        </authorList>
    </citation>
    <scope>NUCLEOTIDE SEQUENCE [LARGE SCALE GENOMIC DNA]</scope>
    <source>
        <strain evidence="4 5">KCTC 13059</strain>
    </source>
</reference>
<dbReference type="CDD" id="cd08500">
    <property type="entry name" value="PBP2_NikA_DppA_OppA_like_4"/>
    <property type="match status" value="1"/>
</dbReference>
<feature type="region of interest" description="Disordered" evidence="1">
    <location>
        <begin position="26"/>
        <end position="63"/>
    </location>
</feature>
<evidence type="ECO:0000313" key="5">
    <source>
        <dbReference type="Proteomes" id="UP000282311"/>
    </source>
</evidence>
<keyword evidence="2" id="KW-0732">Signal</keyword>
<dbReference type="PANTHER" id="PTHR30290">
    <property type="entry name" value="PERIPLASMIC BINDING COMPONENT OF ABC TRANSPORTER"/>
    <property type="match status" value="1"/>
</dbReference>
<feature type="domain" description="Solute-binding protein family 5" evidence="3">
    <location>
        <begin position="139"/>
        <end position="537"/>
    </location>
</feature>
<organism evidence="4 5">
    <name type="scientific">Paenibacillus ginsengarvi</name>
    <dbReference type="NCBI Taxonomy" id="400777"/>
    <lineage>
        <taxon>Bacteria</taxon>
        <taxon>Bacillati</taxon>
        <taxon>Bacillota</taxon>
        <taxon>Bacilli</taxon>
        <taxon>Bacillales</taxon>
        <taxon>Paenibacillaceae</taxon>
        <taxon>Paenibacillus</taxon>
    </lineage>
</organism>
<evidence type="ECO:0000313" key="4">
    <source>
        <dbReference type="EMBL" id="RKN60784.1"/>
    </source>
</evidence>
<feature type="compositionally biased region" description="Low complexity" evidence="1">
    <location>
        <begin position="31"/>
        <end position="41"/>
    </location>
</feature>
<dbReference type="GO" id="GO:0015833">
    <property type="term" value="P:peptide transport"/>
    <property type="evidence" value="ECO:0007669"/>
    <property type="project" value="TreeGrafter"/>
</dbReference>
<dbReference type="PANTHER" id="PTHR30290:SF62">
    <property type="entry name" value="OLIGOPEPTIDE ABC TRANSPORTER, PERIPLASMIC OLIGOPEPTIDE-BINDING PROTEIN"/>
    <property type="match status" value="1"/>
</dbReference>
<proteinExistence type="predicted"/>
<evidence type="ECO:0000256" key="2">
    <source>
        <dbReference type="SAM" id="SignalP"/>
    </source>
</evidence>
<dbReference type="PROSITE" id="PS51257">
    <property type="entry name" value="PROKAR_LIPOPROTEIN"/>
    <property type="match status" value="1"/>
</dbReference>
<dbReference type="Gene3D" id="3.10.105.10">
    <property type="entry name" value="Dipeptide-binding Protein, Domain 3"/>
    <property type="match status" value="1"/>
</dbReference>
<dbReference type="EMBL" id="RBAH01000056">
    <property type="protein sequence ID" value="RKN60784.1"/>
    <property type="molecule type" value="Genomic_DNA"/>
</dbReference>
<dbReference type="Proteomes" id="UP000282311">
    <property type="component" value="Unassembled WGS sequence"/>
</dbReference>
<evidence type="ECO:0000256" key="1">
    <source>
        <dbReference type="SAM" id="MobiDB-lite"/>
    </source>
</evidence>
<evidence type="ECO:0000259" key="3">
    <source>
        <dbReference type="Pfam" id="PF00496"/>
    </source>
</evidence>
<dbReference type="AlphaFoldDB" id="A0A3B0AKI4"/>
<accession>A0A3B0AKI4</accession>
<feature type="chain" id="PRO_5039495342" evidence="2">
    <location>
        <begin position="21"/>
        <end position="651"/>
    </location>
</feature>
<dbReference type="GO" id="GO:1904680">
    <property type="term" value="F:peptide transmembrane transporter activity"/>
    <property type="evidence" value="ECO:0007669"/>
    <property type="project" value="TreeGrafter"/>
</dbReference>
<keyword evidence="5" id="KW-1185">Reference proteome</keyword>
<name>A0A3B0AKI4_9BACL</name>
<dbReference type="Gene3D" id="3.40.190.10">
    <property type="entry name" value="Periplasmic binding protein-like II"/>
    <property type="match status" value="1"/>
</dbReference>
<protein>
    <submittedName>
        <fullName evidence="4">ABC transporter substrate-binding protein</fullName>
    </submittedName>
</protein>
<dbReference type="InterPro" id="IPR000914">
    <property type="entry name" value="SBP_5_dom"/>
</dbReference>
<feature type="signal peptide" evidence="2">
    <location>
        <begin position="1"/>
        <end position="20"/>
    </location>
</feature>
<dbReference type="InterPro" id="IPR039424">
    <property type="entry name" value="SBP_5"/>
</dbReference>